<dbReference type="SUPFAM" id="SSF143100">
    <property type="entry name" value="TTHA1013/TTHA0281-like"/>
    <property type="match status" value="1"/>
</dbReference>
<proteinExistence type="predicted"/>
<dbReference type="EMBL" id="CP034171">
    <property type="protein sequence ID" value="AZI21097.1"/>
    <property type="molecule type" value="Genomic_DNA"/>
</dbReference>
<reference evidence="1" key="3">
    <citation type="submission" date="2018-11" db="EMBL/GenBank/DDBJ databases">
        <title>Proposal to divide the Flavobacteriaceae and reorganize its genera based on Amino Acid Identity values calculated from whole genome sequences.</title>
        <authorList>
            <person name="Nicholson A.C."/>
            <person name="Gulvik C.A."/>
            <person name="Whitney A.M."/>
            <person name="Humrighouse B.W."/>
            <person name="Bell M."/>
            <person name="Holmes B."/>
            <person name="Steigerwalt A."/>
            <person name="Villarma A."/>
            <person name="Sheth M."/>
            <person name="Batra D."/>
            <person name="Pryor J."/>
            <person name="Bernardet J.-F."/>
            <person name="Hugo C."/>
            <person name="Kampfer P."/>
            <person name="Newman J."/>
            <person name="Mcquiston J.R."/>
        </authorList>
    </citation>
    <scope>NUCLEOTIDE SEQUENCE</scope>
    <source>
        <strain evidence="1">H4753</strain>
    </source>
</reference>
<keyword evidence="3" id="KW-1185">Reference proteome</keyword>
<dbReference type="KEGG" id="ctak:4412677_01955"/>
<name>A0A239XRX3_9FLAO</name>
<protein>
    <recommendedName>
        <fullName evidence="5">Type II toxin-antitoxin system HicB family antitoxin</fullName>
    </recommendedName>
</protein>
<sequence>MESNVIHIIYHPSTLGYAAYSRELDGMVAEATNLDELFDKIKYLLKVRIESLKEIGKDQEAENLQQKELIFVEE</sequence>
<dbReference type="EMBL" id="LT906465">
    <property type="protein sequence ID" value="SNV48648.1"/>
    <property type="molecule type" value="Genomic_DNA"/>
</dbReference>
<reference evidence="4" key="2">
    <citation type="submission" date="2018-11" db="EMBL/GenBank/DDBJ databases">
        <title>Proposal to divide the Flavobacteriaceae and reorganize its genera based on Amino Acid Identity values calculated from whole genome sequences.</title>
        <authorList>
            <person name="Nicholson A.C."/>
            <person name="Gulvik C.A."/>
            <person name="Whitney A.M."/>
            <person name="Humrighouse B.W."/>
            <person name="Bell M."/>
            <person name="Holmes B."/>
            <person name="Steigerwalt A.B."/>
            <person name="Villarma A."/>
            <person name="Sheth M."/>
            <person name="Batra D."/>
            <person name="Pryor J."/>
            <person name="Bernardet J.-F."/>
            <person name="Hugo C."/>
            <person name="Kampfer P."/>
            <person name="Newman J.D."/>
            <person name="McQuiston J.R."/>
        </authorList>
    </citation>
    <scope>NUCLEOTIDE SEQUENCE [LARGE SCALE GENOMIC DNA]</scope>
    <source>
        <strain evidence="4">H4753</strain>
    </source>
</reference>
<evidence type="ECO:0000313" key="3">
    <source>
        <dbReference type="Proteomes" id="UP000215196"/>
    </source>
</evidence>
<dbReference type="Proteomes" id="UP000282297">
    <property type="component" value="Chromosome"/>
</dbReference>
<evidence type="ECO:0000313" key="2">
    <source>
        <dbReference type="EMBL" id="SNV48648.1"/>
    </source>
</evidence>
<dbReference type="Proteomes" id="UP000215196">
    <property type="component" value="Chromosome 1"/>
</dbReference>
<dbReference type="InterPro" id="IPR035069">
    <property type="entry name" value="TTHA1013/TTHA0281-like"/>
</dbReference>
<evidence type="ECO:0000313" key="4">
    <source>
        <dbReference type="Proteomes" id="UP000282297"/>
    </source>
</evidence>
<gene>
    <name evidence="1" type="ORF">EIH08_10680</name>
    <name evidence="2" type="ORF">SAMEA4412677_01955</name>
</gene>
<organism evidence="2 3">
    <name type="scientific">Chryseobacterium taklimakanense</name>
    <dbReference type="NCBI Taxonomy" id="536441"/>
    <lineage>
        <taxon>Bacteria</taxon>
        <taxon>Pseudomonadati</taxon>
        <taxon>Bacteroidota</taxon>
        <taxon>Flavobacteriia</taxon>
        <taxon>Flavobacteriales</taxon>
        <taxon>Weeksellaceae</taxon>
        <taxon>Chryseobacterium group</taxon>
        <taxon>Chryseobacterium</taxon>
    </lineage>
</organism>
<evidence type="ECO:0000313" key="1">
    <source>
        <dbReference type="EMBL" id="AZI21097.1"/>
    </source>
</evidence>
<evidence type="ECO:0008006" key="5">
    <source>
        <dbReference type="Google" id="ProtNLM"/>
    </source>
</evidence>
<reference evidence="2 3" key="1">
    <citation type="submission" date="2017-06" db="EMBL/GenBank/DDBJ databases">
        <authorList>
            <consortium name="Pathogen Informatics"/>
        </authorList>
    </citation>
    <scope>NUCLEOTIDE SEQUENCE [LARGE SCALE GENOMIC DNA]</scope>
    <source>
        <strain evidence="2 3">NCTC13490</strain>
    </source>
</reference>
<dbReference type="RefSeq" id="WP_095072807.1">
    <property type="nucleotide sequence ID" value="NZ_CP034171.1"/>
</dbReference>
<accession>A0A239XRX3</accession>
<dbReference type="AlphaFoldDB" id="A0A239XRX3"/>